<dbReference type="Pfam" id="PF01926">
    <property type="entry name" value="MMR_HSR1"/>
    <property type="match status" value="1"/>
</dbReference>
<name>A0A0C3IMB4_PISTI</name>
<dbReference type="InParanoid" id="A0A0C3IMB4"/>
<dbReference type="AlphaFoldDB" id="A0A0C3IMB4"/>
<evidence type="ECO:0000313" key="3">
    <source>
        <dbReference type="EMBL" id="KIN98097.1"/>
    </source>
</evidence>
<feature type="domain" description="G" evidence="2">
    <location>
        <begin position="36"/>
        <end position="108"/>
    </location>
</feature>
<feature type="compositionally biased region" description="Polar residues" evidence="1">
    <location>
        <begin position="14"/>
        <end position="23"/>
    </location>
</feature>
<gene>
    <name evidence="3" type="ORF">M404DRAFT_1005610</name>
</gene>
<dbReference type="HOGENOM" id="CLU_023805_3_0_1"/>
<evidence type="ECO:0000313" key="4">
    <source>
        <dbReference type="Proteomes" id="UP000054217"/>
    </source>
</evidence>
<proteinExistence type="predicted"/>
<accession>A0A0C3IMB4</accession>
<dbReference type="InterPro" id="IPR027417">
    <property type="entry name" value="P-loop_NTPase"/>
</dbReference>
<protein>
    <recommendedName>
        <fullName evidence="2">G domain-containing protein</fullName>
    </recommendedName>
</protein>
<keyword evidence="4" id="KW-1185">Reference proteome</keyword>
<dbReference type="STRING" id="870435.A0A0C3IMB4"/>
<evidence type="ECO:0000256" key="1">
    <source>
        <dbReference type="SAM" id="MobiDB-lite"/>
    </source>
</evidence>
<dbReference type="InterPro" id="IPR006073">
    <property type="entry name" value="GTP-bd"/>
</dbReference>
<dbReference type="OrthoDB" id="391988at2759"/>
<dbReference type="GO" id="GO:0005525">
    <property type="term" value="F:GTP binding"/>
    <property type="evidence" value="ECO:0007669"/>
    <property type="project" value="InterPro"/>
</dbReference>
<sequence length="349" mass="38744">MQSQAAPTPDPSESPANSEGLQSTTKELIKQCPRFRILVIGKSGVGKSSLINRVFGVDVASVANDQAGQADIEKEITSPQNERFILHDSRGFEPAEGSNTNKVKSFIETRKRMPHIKDQLHAVWLCFQVPIIEYGQRLLEDGAEEYLSGENAILGNTPTIVVFTKYDTLLTHMRAKSISDPEAEARRYLEENCIKPIQAFTGDKNIMHVAVSSKPKYERGHEQLTDLTYNKVSESFTSQPNTLSPVPFAAAGAQRMVPRVKIESSINVGKQRYWKALAASPNFQSYTMLDCLRVIHTDIVSVWNFYDPSEYLYSVEFRDLMMNMVGNVDAPAASAHPSTHLTSGNPCSG</sequence>
<feature type="region of interest" description="Disordered" evidence="1">
    <location>
        <begin position="1"/>
        <end position="23"/>
    </location>
</feature>
<dbReference type="Proteomes" id="UP000054217">
    <property type="component" value="Unassembled WGS sequence"/>
</dbReference>
<dbReference type="Gene3D" id="3.40.50.300">
    <property type="entry name" value="P-loop containing nucleotide triphosphate hydrolases"/>
    <property type="match status" value="1"/>
</dbReference>
<dbReference type="PRINTS" id="PR00449">
    <property type="entry name" value="RASTRNSFRMNG"/>
</dbReference>
<organism evidence="3 4">
    <name type="scientific">Pisolithus tinctorius Marx 270</name>
    <dbReference type="NCBI Taxonomy" id="870435"/>
    <lineage>
        <taxon>Eukaryota</taxon>
        <taxon>Fungi</taxon>
        <taxon>Dikarya</taxon>
        <taxon>Basidiomycota</taxon>
        <taxon>Agaricomycotina</taxon>
        <taxon>Agaricomycetes</taxon>
        <taxon>Agaricomycetidae</taxon>
        <taxon>Boletales</taxon>
        <taxon>Sclerodermatineae</taxon>
        <taxon>Pisolithaceae</taxon>
        <taxon>Pisolithus</taxon>
    </lineage>
</organism>
<dbReference type="EMBL" id="KN832019">
    <property type="protein sequence ID" value="KIN98097.1"/>
    <property type="molecule type" value="Genomic_DNA"/>
</dbReference>
<reference evidence="4" key="2">
    <citation type="submission" date="2015-01" db="EMBL/GenBank/DDBJ databases">
        <title>Evolutionary Origins and Diversification of the Mycorrhizal Mutualists.</title>
        <authorList>
            <consortium name="DOE Joint Genome Institute"/>
            <consortium name="Mycorrhizal Genomics Consortium"/>
            <person name="Kohler A."/>
            <person name="Kuo A."/>
            <person name="Nagy L.G."/>
            <person name="Floudas D."/>
            <person name="Copeland A."/>
            <person name="Barry K.W."/>
            <person name="Cichocki N."/>
            <person name="Veneault-Fourrey C."/>
            <person name="LaButti K."/>
            <person name="Lindquist E.A."/>
            <person name="Lipzen A."/>
            <person name="Lundell T."/>
            <person name="Morin E."/>
            <person name="Murat C."/>
            <person name="Riley R."/>
            <person name="Ohm R."/>
            <person name="Sun H."/>
            <person name="Tunlid A."/>
            <person name="Henrissat B."/>
            <person name="Grigoriev I.V."/>
            <person name="Hibbett D.S."/>
            <person name="Martin F."/>
        </authorList>
    </citation>
    <scope>NUCLEOTIDE SEQUENCE [LARGE SCALE GENOMIC DNA]</scope>
    <source>
        <strain evidence="4">Marx 270</strain>
    </source>
</reference>
<dbReference type="SUPFAM" id="SSF52540">
    <property type="entry name" value="P-loop containing nucleoside triphosphate hydrolases"/>
    <property type="match status" value="1"/>
</dbReference>
<evidence type="ECO:0000259" key="2">
    <source>
        <dbReference type="Pfam" id="PF01926"/>
    </source>
</evidence>
<reference evidence="3 4" key="1">
    <citation type="submission" date="2014-04" db="EMBL/GenBank/DDBJ databases">
        <authorList>
            <consortium name="DOE Joint Genome Institute"/>
            <person name="Kuo A."/>
            <person name="Kohler A."/>
            <person name="Costa M.D."/>
            <person name="Nagy L.G."/>
            <person name="Floudas D."/>
            <person name="Copeland A."/>
            <person name="Barry K.W."/>
            <person name="Cichocki N."/>
            <person name="Veneault-Fourrey C."/>
            <person name="LaButti K."/>
            <person name="Lindquist E.A."/>
            <person name="Lipzen A."/>
            <person name="Lundell T."/>
            <person name="Morin E."/>
            <person name="Murat C."/>
            <person name="Sun H."/>
            <person name="Tunlid A."/>
            <person name="Henrissat B."/>
            <person name="Grigoriev I.V."/>
            <person name="Hibbett D.S."/>
            <person name="Martin F."/>
            <person name="Nordberg H.P."/>
            <person name="Cantor M.N."/>
            <person name="Hua S.X."/>
        </authorList>
    </citation>
    <scope>NUCLEOTIDE SEQUENCE [LARGE SCALE GENOMIC DNA]</scope>
    <source>
        <strain evidence="3 4">Marx 270</strain>
    </source>
</reference>